<reference evidence="1 2" key="1">
    <citation type="journal article" date="2015" name="Microbiome">
        <title>Genomic resolution of linkages in carbon, nitrogen, and sulfur cycling among widespread estuary sediment bacteria.</title>
        <authorList>
            <person name="Baker B.J."/>
            <person name="Lazar C.S."/>
            <person name="Teske A.P."/>
            <person name="Dick G.J."/>
        </authorList>
    </citation>
    <scope>NUCLEOTIDE SEQUENCE [LARGE SCALE GENOMIC DNA]</scope>
    <source>
        <strain evidence="1">DG_56</strain>
    </source>
</reference>
<evidence type="ECO:0000313" key="1">
    <source>
        <dbReference type="EMBL" id="KPJ64163.1"/>
    </source>
</evidence>
<name>A0A0S7XPK9_9BACT</name>
<gene>
    <name evidence="1" type="ORF">AMK68_02210</name>
</gene>
<organism evidence="1 2">
    <name type="scientific">candidate division KD3-62 bacterium DG_56</name>
    <dbReference type="NCBI Taxonomy" id="1704032"/>
    <lineage>
        <taxon>Bacteria</taxon>
        <taxon>candidate division KD3-62</taxon>
    </lineage>
</organism>
<evidence type="ECO:0008006" key="3">
    <source>
        <dbReference type="Google" id="ProtNLM"/>
    </source>
</evidence>
<sequence>MYVLVKYEGGTRFRASADGYSVTSGKGEDGDAGRDNMNPTQLWVGALGMCIGAYIAGYCRNHNIPCDDLTIEIDREIVRAPSRMTRLDAKIRLSAPLTDDQQRAILQVAERCYIHKSMKHGMEVDISLANAAVTGAAQASGA</sequence>
<dbReference type="Gene3D" id="3.30.300.20">
    <property type="match status" value="1"/>
</dbReference>
<dbReference type="Pfam" id="PF02566">
    <property type="entry name" value="OsmC"/>
    <property type="match status" value="1"/>
</dbReference>
<dbReference type="EMBL" id="LIZY01000039">
    <property type="protein sequence ID" value="KPJ64163.1"/>
    <property type="molecule type" value="Genomic_DNA"/>
</dbReference>
<proteinExistence type="predicted"/>
<dbReference type="PANTHER" id="PTHR39624:SF2">
    <property type="entry name" value="OSMC-LIKE PROTEIN"/>
    <property type="match status" value="1"/>
</dbReference>
<dbReference type="InterPro" id="IPR036102">
    <property type="entry name" value="OsmC/Ohrsf"/>
</dbReference>
<accession>A0A0S7XPK9</accession>
<dbReference type="AlphaFoldDB" id="A0A0S7XPK9"/>
<dbReference type="SUPFAM" id="SSF82784">
    <property type="entry name" value="OsmC-like"/>
    <property type="match status" value="1"/>
</dbReference>
<comment type="caution">
    <text evidence="1">The sequence shown here is derived from an EMBL/GenBank/DDBJ whole genome shotgun (WGS) entry which is preliminary data.</text>
</comment>
<dbReference type="InterPro" id="IPR003718">
    <property type="entry name" value="OsmC/Ohr_fam"/>
</dbReference>
<dbReference type="PANTHER" id="PTHR39624">
    <property type="entry name" value="PROTEIN INVOLVED IN RIMO-MEDIATED BETA-METHYLTHIOLATION OF RIBOSOMAL PROTEIN S12 YCAO"/>
    <property type="match status" value="1"/>
</dbReference>
<protein>
    <recommendedName>
        <fullName evidence="3">Osmotically inducible protein OsmC</fullName>
    </recommendedName>
</protein>
<dbReference type="Proteomes" id="UP000052020">
    <property type="component" value="Unassembled WGS sequence"/>
</dbReference>
<evidence type="ECO:0000313" key="2">
    <source>
        <dbReference type="Proteomes" id="UP000052020"/>
    </source>
</evidence>
<dbReference type="InterPro" id="IPR015946">
    <property type="entry name" value="KH_dom-like_a/b"/>
</dbReference>